<feature type="non-terminal residue" evidence="1">
    <location>
        <position position="1"/>
    </location>
</feature>
<dbReference type="EMBL" id="CAJVQC010009001">
    <property type="protein sequence ID" value="CAG8599002.1"/>
    <property type="molecule type" value="Genomic_DNA"/>
</dbReference>
<name>A0ACA9MN21_9GLOM</name>
<reference evidence="1" key="1">
    <citation type="submission" date="2021-06" db="EMBL/GenBank/DDBJ databases">
        <authorList>
            <person name="Kallberg Y."/>
            <person name="Tangrot J."/>
            <person name="Rosling A."/>
        </authorList>
    </citation>
    <scope>NUCLEOTIDE SEQUENCE</scope>
    <source>
        <strain evidence="1">MA461A</strain>
    </source>
</reference>
<evidence type="ECO:0000313" key="1">
    <source>
        <dbReference type="EMBL" id="CAG8599002.1"/>
    </source>
</evidence>
<accession>A0ACA9MN21</accession>
<proteinExistence type="predicted"/>
<keyword evidence="2" id="KW-1185">Reference proteome</keyword>
<sequence length="67" mass="7791">KQLTGDEKYLYHIAKNISKAPNRRDGVSKIFEIKVSDKKFPLSPKKNTCKYLDLKNDTKTTIKELYS</sequence>
<gene>
    <name evidence="1" type="ORF">RPERSI_LOCUS5837</name>
</gene>
<protein>
    <submittedName>
        <fullName evidence="1">27462_t:CDS:1</fullName>
    </submittedName>
</protein>
<organism evidence="1 2">
    <name type="scientific">Racocetra persica</name>
    <dbReference type="NCBI Taxonomy" id="160502"/>
    <lineage>
        <taxon>Eukaryota</taxon>
        <taxon>Fungi</taxon>
        <taxon>Fungi incertae sedis</taxon>
        <taxon>Mucoromycota</taxon>
        <taxon>Glomeromycotina</taxon>
        <taxon>Glomeromycetes</taxon>
        <taxon>Diversisporales</taxon>
        <taxon>Gigasporaceae</taxon>
        <taxon>Racocetra</taxon>
    </lineage>
</organism>
<dbReference type="Proteomes" id="UP000789920">
    <property type="component" value="Unassembled WGS sequence"/>
</dbReference>
<evidence type="ECO:0000313" key="2">
    <source>
        <dbReference type="Proteomes" id="UP000789920"/>
    </source>
</evidence>
<comment type="caution">
    <text evidence="1">The sequence shown here is derived from an EMBL/GenBank/DDBJ whole genome shotgun (WGS) entry which is preliminary data.</text>
</comment>